<dbReference type="EMBL" id="JAVYJV010000020">
    <property type="protein sequence ID" value="KAK4343721.1"/>
    <property type="molecule type" value="Genomic_DNA"/>
</dbReference>
<proteinExistence type="predicted"/>
<evidence type="ECO:0000313" key="2">
    <source>
        <dbReference type="Proteomes" id="UP001291623"/>
    </source>
</evidence>
<keyword evidence="2" id="KW-1185">Reference proteome</keyword>
<comment type="caution">
    <text evidence="1">The sequence shown here is derived from an EMBL/GenBank/DDBJ whole genome shotgun (WGS) entry which is preliminary data.</text>
</comment>
<accession>A0AAE1UY88</accession>
<name>A0AAE1UY88_9SOLA</name>
<sequence length="110" mass="12849">MTEDFKNLPNIHLRQIQDAVLNHINDILHSMGHDINKYKLIFENLVHSRIATEAKDRPLAQLKNTTQHLENIPDFLNSSSSSLAKLLYSKFFKKTLDYAKTWDVENKRDV</sequence>
<protein>
    <submittedName>
        <fullName evidence="1">Uncharacterized protein</fullName>
    </submittedName>
</protein>
<evidence type="ECO:0000313" key="1">
    <source>
        <dbReference type="EMBL" id="KAK4343721.1"/>
    </source>
</evidence>
<dbReference type="Proteomes" id="UP001291623">
    <property type="component" value="Unassembled WGS sequence"/>
</dbReference>
<dbReference type="AlphaFoldDB" id="A0AAE1UY88"/>
<reference evidence="1" key="1">
    <citation type="submission" date="2023-12" db="EMBL/GenBank/DDBJ databases">
        <title>Genome assembly of Anisodus tanguticus.</title>
        <authorList>
            <person name="Wang Y.-J."/>
        </authorList>
    </citation>
    <scope>NUCLEOTIDE SEQUENCE</scope>
    <source>
        <strain evidence="1">KB-2021</strain>
        <tissue evidence="1">Leaf</tissue>
    </source>
</reference>
<organism evidence="1 2">
    <name type="scientific">Anisodus tanguticus</name>
    <dbReference type="NCBI Taxonomy" id="243964"/>
    <lineage>
        <taxon>Eukaryota</taxon>
        <taxon>Viridiplantae</taxon>
        <taxon>Streptophyta</taxon>
        <taxon>Embryophyta</taxon>
        <taxon>Tracheophyta</taxon>
        <taxon>Spermatophyta</taxon>
        <taxon>Magnoliopsida</taxon>
        <taxon>eudicotyledons</taxon>
        <taxon>Gunneridae</taxon>
        <taxon>Pentapetalae</taxon>
        <taxon>asterids</taxon>
        <taxon>lamiids</taxon>
        <taxon>Solanales</taxon>
        <taxon>Solanaceae</taxon>
        <taxon>Solanoideae</taxon>
        <taxon>Hyoscyameae</taxon>
        <taxon>Anisodus</taxon>
    </lineage>
</organism>
<gene>
    <name evidence="1" type="ORF">RND71_036815</name>
</gene>